<dbReference type="EMBL" id="AL935263">
    <property type="protein sequence ID" value="CCC78161.1"/>
    <property type="molecule type" value="Genomic_DNA"/>
</dbReference>
<dbReference type="KEGG" id="lpl:lp_0684"/>
<organism evidence="1 2">
    <name type="scientific">Lactiplantibacillus plantarum (strain ATCC BAA-793 / NCIMB 8826 / WCFS1)</name>
    <name type="common">Lactobacillus plantarum</name>
    <dbReference type="NCBI Taxonomy" id="220668"/>
    <lineage>
        <taxon>Bacteria</taxon>
        <taxon>Bacillati</taxon>
        <taxon>Bacillota</taxon>
        <taxon>Bacilli</taxon>
        <taxon>Lactobacillales</taxon>
        <taxon>Lactobacillaceae</taxon>
        <taxon>Lactiplantibacillus</taxon>
    </lineage>
</organism>
<dbReference type="Proteomes" id="UP000000432">
    <property type="component" value="Chromosome"/>
</dbReference>
<proteinExistence type="predicted"/>
<gene>
    <name evidence="1" type="ordered locus">lp_0684</name>
</gene>
<accession>F9ULS2</accession>
<dbReference type="HOGENOM" id="CLU_204550_0_0_9"/>
<reference evidence="1 2" key="1">
    <citation type="journal article" date="2003" name="Proc. Natl. Acad. Sci. U.S.A.">
        <title>Complete genome sequence of Lactobacillus plantarum WCFS1.</title>
        <authorList>
            <person name="Kleerebezem M."/>
            <person name="Boekhorst J."/>
            <person name="van Kranenburg R."/>
            <person name="Molenaar D."/>
            <person name="Kuipers O.P."/>
            <person name="Leer R."/>
            <person name="Tarchini R."/>
            <person name="Peters S.A."/>
            <person name="Sandbrink H.M."/>
            <person name="Fiers M.W."/>
            <person name="Stiekema W."/>
            <person name="Lankhorst R.M."/>
            <person name="Bron P.A."/>
            <person name="Hoffer S.M."/>
            <person name="Groot M.N."/>
            <person name="Kerkhoven R."/>
            <person name="de Vries M."/>
            <person name="Ursing B."/>
            <person name="de Vos W.M."/>
            <person name="Siezen R.J."/>
        </authorList>
    </citation>
    <scope>NUCLEOTIDE SEQUENCE [LARGE SCALE GENOMIC DNA]</scope>
    <source>
        <strain evidence="2">ATCC BAA-793 / NCIMB 8826 / WCFS1</strain>
    </source>
</reference>
<reference evidence="1 2" key="3">
    <citation type="journal article" date="2012" name="J. Bacteriol.">
        <title>Complete resequencing and reannotation of the Lactobacillus plantarum WCFS1 genome.</title>
        <authorList>
            <person name="Siezen R.J."/>
            <person name="Francke C."/>
            <person name="Renckens B."/>
            <person name="Boekhorst J."/>
            <person name="Wels M."/>
            <person name="Kleerebezem M."/>
            <person name="van Hijum S.A.F.T."/>
        </authorList>
    </citation>
    <scope>NUCLEOTIDE SEQUENCE [LARGE SCALE GENOMIC DNA]</scope>
    <source>
        <strain evidence="2">ATCC BAA-793 / NCIMB 8826 / WCFS1</strain>
    </source>
</reference>
<dbReference type="OrthoDB" id="9797806at2"/>
<keyword evidence="2" id="KW-1185">Reference proteome</keyword>
<name>F9ULS2_LACPL</name>
<dbReference type="EnsemblBacteria" id="CCC78161">
    <property type="protein sequence ID" value="CCC78161"/>
    <property type="gene ID" value="lp_0684"/>
</dbReference>
<dbReference type="AlphaFoldDB" id="F9ULS2"/>
<protein>
    <submittedName>
        <fullName evidence="1">Prophage P1 protein 61</fullName>
    </submittedName>
</protein>
<reference key="2">
    <citation type="submission" date="2011-06" db="EMBL/GenBank/DDBJ databases">
        <title>Complete resequencing and reannotation of the Lactobacillus plantarum WCFS1 genome.</title>
        <authorList>
            <person name="Siezen R.J."/>
            <person name="Francke C."/>
            <person name="Renckens B."/>
            <person name="Boekhorst J."/>
            <person name="Wels M."/>
            <person name="Kleerebezem M."/>
            <person name="van Hijum S.A.F.T."/>
        </authorList>
    </citation>
    <scope>NUCLEOTIDE SEQUENCE</scope>
    <source>
        <strain>WCFS1</strain>
    </source>
</reference>
<evidence type="ECO:0000313" key="1">
    <source>
        <dbReference type="EMBL" id="CCC78161.1"/>
    </source>
</evidence>
<evidence type="ECO:0000313" key="2">
    <source>
        <dbReference type="Proteomes" id="UP000000432"/>
    </source>
</evidence>
<sequence>MSQFNHLNDIPDKIMNCSKCGKKFSISISDGSMWGGHDSESIQCPWCGANNGKEYGGDMIMVFTSRLK</sequence>
<dbReference type="RefSeq" id="WP_011101134.1">
    <property type="nucleotide sequence ID" value="NC_004567.2"/>
</dbReference>